<dbReference type="Proteomes" id="UP000236182">
    <property type="component" value="Unassembled WGS sequence"/>
</dbReference>
<gene>
    <name evidence="2" type="ORF">C1638_003385</name>
</gene>
<organism evidence="2 3">
    <name type="scientific">Chryseobacterium oncorhynchi</name>
    <dbReference type="NCBI Taxonomy" id="741074"/>
    <lineage>
        <taxon>Bacteria</taxon>
        <taxon>Pseudomonadati</taxon>
        <taxon>Bacteroidota</taxon>
        <taxon>Flavobacteriia</taxon>
        <taxon>Flavobacteriales</taxon>
        <taxon>Weeksellaceae</taxon>
        <taxon>Chryseobacterium group</taxon>
        <taxon>Chryseobacterium</taxon>
    </lineage>
</organism>
<protein>
    <recommendedName>
        <fullName evidence="1">OLD protein-like TOPRIM domain-containing protein</fullName>
    </recommendedName>
</protein>
<evidence type="ECO:0000259" key="1">
    <source>
        <dbReference type="Pfam" id="PF20469"/>
    </source>
</evidence>
<name>A0A316X255_9FLAO</name>
<dbReference type="AlphaFoldDB" id="A0A316X255"/>
<evidence type="ECO:0000313" key="3">
    <source>
        <dbReference type="Proteomes" id="UP000236182"/>
    </source>
</evidence>
<dbReference type="Pfam" id="PF20469">
    <property type="entry name" value="OLD-like_TOPRIM"/>
    <property type="match status" value="1"/>
</dbReference>
<dbReference type="EMBL" id="PPEI02000001">
    <property type="protein sequence ID" value="PWN67647.1"/>
    <property type="molecule type" value="Genomic_DNA"/>
</dbReference>
<feature type="domain" description="OLD protein-like TOPRIM" evidence="1">
    <location>
        <begin position="62"/>
        <end position="132"/>
    </location>
</feature>
<dbReference type="CDD" id="cd01026">
    <property type="entry name" value="TOPRIM_OLD"/>
    <property type="match status" value="1"/>
</dbReference>
<dbReference type="InterPro" id="IPR034139">
    <property type="entry name" value="TOPRIM_OLD"/>
</dbReference>
<accession>A0A316X255</accession>
<comment type="caution">
    <text evidence="2">The sequence shown here is derived from an EMBL/GenBank/DDBJ whole genome shotgun (WGS) entry which is preliminary data.</text>
</comment>
<sequence>MPFENLILLDNNAYTIGNIFESRAAENFIQDTTNRTLLTQADIESKRKQLQRYLDSTKSQLFYAKSCLFVEGLAEELPLTAFCQVCGFHLEDYRIEMVNVYGISFYPFMFLFNSSNSKKRLPKKVAILTDDDR</sequence>
<evidence type="ECO:0000313" key="2">
    <source>
        <dbReference type="EMBL" id="PWN67647.1"/>
    </source>
</evidence>
<reference evidence="2" key="1">
    <citation type="submission" date="2018-04" db="EMBL/GenBank/DDBJ databases">
        <title>Draft Genome Sequences of Chryseobacterium lactis NCTC11390T isolated from milk, Chryseobacterium oncorhynchi 701B-08T from rainbow trout, and Chryseobacterium viscerum 687B-08T from diseased fish.</title>
        <authorList>
            <person name="Jeong J.-J."/>
            <person name="Lee Y.J."/>
            <person name="Pathiraja D."/>
            <person name="Park B."/>
            <person name="Choi I.-G."/>
            <person name="Kim K.D."/>
        </authorList>
    </citation>
    <scope>NUCLEOTIDE SEQUENCE [LARGE SCALE GENOMIC DNA]</scope>
    <source>
        <strain evidence="2">701B-08</strain>
    </source>
</reference>
<keyword evidence="3" id="KW-1185">Reference proteome</keyword>
<proteinExistence type="predicted"/>